<proteinExistence type="predicted"/>
<dbReference type="AlphaFoldDB" id="A0A9X9M605"/>
<protein>
    <submittedName>
        <fullName evidence="1">Uncharacterized protein</fullName>
    </submittedName>
</protein>
<organism evidence="1 2">
    <name type="scientific">Gulo gulo</name>
    <name type="common">Wolverine</name>
    <name type="synonym">Gluton</name>
    <dbReference type="NCBI Taxonomy" id="48420"/>
    <lineage>
        <taxon>Eukaryota</taxon>
        <taxon>Metazoa</taxon>
        <taxon>Chordata</taxon>
        <taxon>Craniata</taxon>
        <taxon>Vertebrata</taxon>
        <taxon>Euteleostomi</taxon>
        <taxon>Mammalia</taxon>
        <taxon>Eutheria</taxon>
        <taxon>Laurasiatheria</taxon>
        <taxon>Carnivora</taxon>
        <taxon>Caniformia</taxon>
        <taxon>Musteloidea</taxon>
        <taxon>Mustelidae</taxon>
        <taxon>Guloninae</taxon>
        <taxon>Gulo</taxon>
    </lineage>
</organism>
<gene>
    <name evidence="1" type="ORF">BN2614_LOCUS4</name>
</gene>
<dbReference type="Proteomes" id="UP000269945">
    <property type="component" value="Unassembled WGS sequence"/>
</dbReference>
<accession>A0A9X9M605</accession>
<evidence type="ECO:0000313" key="2">
    <source>
        <dbReference type="Proteomes" id="UP000269945"/>
    </source>
</evidence>
<evidence type="ECO:0000313" key="1">
    <source>
        <dbReference type="EMBL" id="VCX37487.1"/>
    </source>
</evidence>
<name>A0A9X9M605_GULGU</name>
<dbReference type="EMBL" id="CYRY02043241">
    <property type="protein sequence ID" value="VCX37487.1"/>
    <property type="molecule type" value="Genomic_DNA"/>
</dbReference>
<comment type="caution">
    <text evidence="1">The sequence shown here is derived from an EMBL/GenBank/DDBJ whole genome shotgun (WGS) entry which is preliminary data.</text>
</comment>
<reference evidence="1 2" key="1">
    <citation type="submission" date="2018-10" db="EMBL/GenBank/DDBJ databases">
        <authorList>
            <person name="Ekblom R."/>
            <person name="Jareborg N."/>
        </authorList>
    </citation>
    <scope>NUCLEOTIDE SEQUENCE [LARGE SCALE GENOMIC DNA]</scope>
    <source>
        <tissue evidence="1">Muscle</tissue>
    </source>
</reference>
<keyword evidence="2" id="KW-1185">Reference proteome</keyword>
<sequence length="83" mass="9265">MEGLWAEPHRRVGRWVASRAWGRSRAWPPAPWASSSVSKYVEMSLCTTPKRAQQFQLDLRGLLPKESGLLGCQNCPQAMPQGA</sequence>